<gene>
    <name evidence="2" type="ORF">ACHAWO_004846</name>
</gene>
<dbReference type="Proteomes" id="UP001530400">
    <property type="component" value="Unassembled WGS sequence"/>
</dbReference>
<protein>
    <submittedName>
        <fullName evidence="2">Uncharacterized protein</fullName>
    </submittedName>
</protein>
<dbReference type="AlphaFoldDB" id="A0ABD3NPN0"/>
<comment type="caution">
    <text evidence="2">The sequence shown here is derived from an EMBL/GenBank/DDBJ whole genome shotgun (WGS) entry which is preliminary data.</text>
</comment>
<keyword evidence="3" id="KW-1185">Reference proteome</keyword>
<evidence type="ECO:0000256" key="1">
    <source>
        <dbReference type="SAM" id="SignalP"/>
    </source>
</evidence>
<sequence>MVHPHTSLPLLTLTTLLAALKIHDQIPSVEAWIPRGGGMASINGQPNRLPSTSSLFMKKRDKKQKKKTREFQLEEQLEDVDGIGQLAADNFFSYDYFTSDFVARLETMYGMNDGAKQDSSILKEPKRIKIQSEDWSELAEGPCLSDCCGEECDEQCEIPEYYKRFANKDAKVDVMAFLGIKRAEPLRVQRDWD</sequence>
<reference evidence="2 3" key="1">
    <citation type="submission" date="2024-10" db="EMBL/GenBank/DDBJ databases">
        <title>Updated reference genomes for cyclostephanoid diatoms.</title>
        <authorList>
            <person name="Roberts W.R."/>
            <person name="Alverson A.J."/>
        </authorList>
    </citation>
    <scope>NUCLEOTIDE SEQUENCE [LARGE SCALE GENOMIC DNA]</scope>
    <source>
        <strain evidence="2 3">AJA010-31</strain>
    </source>
</reference>
<dbReference type="EMBL" id="JALLPJ020001028">
    <property type="protein sequence ID" value="KAL3777767.1"/>
    <property type="molecule type" value="Genomic_DNA"/>
</dbReference>
<feature type="chain" id="PRO_5044817843" evidence="1">
    <location>
        <begin position="32"/>
        <end position="193"/>
    </location>
</feature>
<feature type="signal peptide" evidence="1">
    <location>
        <begin position="1"/>
        <end position="31"/>
    </location>
</feature>
<organism evidence="2 3">
    <name type="scientific">Cyclotella atomus</name>
    <dbReference type="NCBI Taxonomy" id="382360"/>
    <lineage>
        <taxon>Eukaryota</taxon>
        <taxon>Sar</taxon>
        <taxon>Stramenopiles</taxon>
        <taxon>Ochrophyta</taxon>
        <taxon>Bacillariophyta</taxon>
        <taxon>Coscinodiscophyceae</taxon>
        <taxon>Thalassiosirophycidae</taxon>
        <taxon>Stephanodiscales</taxon>
        <taxon>Stephanodiscaceae</taxon>
        <taxon>Cyclotella</taxon>
    </lineage>
</organism>
<evidence type="ECO:0000313" key="3">
    <source>
        <dbReference type="Proteomes" id="UP001530400"/>
    </source>
</evidence>
<proteinExistence type="predicted"/>
<name>A0ABD3NPN0_9STRA</name>
<accession>A0ABD3NPN0</accession>
<evidence type="ECO:0000313" key="2">
    <source>
        <dbReference type="EMBL" id="KAL3777767.1"/>
    </source>
</evidence>
<keyword evidence="1" id="KW-0732">Signal</keyword>